<keyword evidence="3" id="KW-0732">Signal</keyword>
<proteinExistence type="predicted"/>
<dbReference type="OrthoDB" id="9835374at2"/>
<dbReference type="InterPro" id="IPR009459">
    <property type="entry name" value="MucBP_dom"/>
</dbReference>
<feature type="compositionally biased region" description="Basic and acidic residues" evidence="2">
    <location>
        <begin position="180"/>
        <end position="221"/>
    </location>
</feature>
<feature type="signal peptide" evidence="3">
    <location>
        <begin position="1"/>
        <end position="26"/>
    </location>
</feature>
<dbReference type="EMBL" id="CP018906">
    <property type="protein sequence ID" value="AQW21864.1"/>
    <property type="molecule type" value="Genomic_DNA"/>
</dbReference>
<evidence type="ECO:0000313" key="6">
    <source>
        <dbReference type="Proteomes" id="UP000030361"/>
    </source>
</evidence>
<dbReference type="RefSeq" id="WP_078256950.1">
    <property type="nucleotide sequence ID" value="NZ_CP018906.1"/>
</dbReference>
<feature type="domain" description="MucBP" evidence="4">
    <location>
        <begin position="117"/>
        <end position="178"/>
    </location>
</feature>
<gene>
    <name evidence="5" type="ORF">PL11_008005</name>
</gene>
<sequence length="556" mass="61520">MKNFVLLSVGLMSMSVVMSGVRPVLADTTYPAEVVSSSEKLAFQWETHVFAYNTDGSKEELEVKSIDAEKRVRIGDVEKPTPVLGYQLLSTDPVKVLKREGDFAKARRDVAYKKALVTLKFVDNSGNEIVKPLVLDRGTVNGRIVLPEIAKISGYTLSNEAELPTKITKTDMKLTLVYSKDKSESKPEVELPKEEVKPDVEDHNKENPAADVDEPKVKDEGSQAGDDVQTKEEGTGTDLKPDTKEEGTGTDLKPDTKEEGTGTDLKPDTKEEGTGTDLKPDTKEEGTGVDLKPDTKEEGTGADLKPDTKEEGTDAELLPESKDEGTQIGSNKESKDSESQTESEKNVVTKDNSSQTDLVNSNIVTNVKNDYPYQIIGKTTGGQTLFTETINQNNQTKLLNTDIKGYHVVGSELVNGNLTLFFAPKSVFVIVTSIDEKGSILRQDKSSMVFGDRFKYVPANILGYRVLDAEIDKIIDEQGIIEYTVHYQSKNTRQSKKATKKQSSKRVVKANRHKKGKPKSTSHKRAVKKNRSKKITKNKLIKKGGHHRVRSVHRHK</sequence>
<evidence type="ECO:0000313" key="5">
    <source>
        <dbReference type="EMBL" id="AQW21864.1"/>
    </source>
</evidence>
<dbReference type="AlphaFoldDB" id="A0A1S6QJT8"/>
<feature type="region of interest" description="Disordered" evidence="2">
    <location>
        <begin position="489"/>
        <end position="556"/>
    </location>
</feature>
<evidence type="ECO:0000259" key="4">
    <source>
        <dbReference type="Pfam" id="PF06458"/>
    </source>
</evidence>
<evidence type="ECO:0000256" key="2">
    <source>
        <dbReference type="SAM" id="MobiDB-lite"/>
    </source>
</evidence>
<dbReference type="Proteomes" id="UP000030361">
    <property type="component" value="Chromosome"/>
</dbReference>
<reference evidence="5 6" key="1">
    <citation type="journal article" date="2015" name="Genome Announc.">
        <title>Genome Sequence of Lactobacillus curieae CCTCC M 2011381T, a Novel Producer of Gamma-aminobutyric Acid.</title>
        <authorList>
            <person name="Wang Y."/>
            <person name="Wang Y."/>
            <person name="Lang C."/>
            <person name="Wei D."/>
            <person name="Xu P."/>
            <person name="Xie J."/>
        </authorList>
    </citation>
    <scope>NUCLEOTIDE SEQUENCE [LARGE SCALE GENOMIC DNA]</scope>
    <source>
        <strain evidence="5 6">CCTCC M 2011381</strain>
    </source>
</reference>
<feature type="region of interest" description="Disordered" evidence="2">
    <location>
        <begin position="180"/>
        <end position="354"/>
    </location>
</feature>
<evidence type="ECO:0000256" key="3">
    <source>
        <dbReference type="SAM" id="SignalP"/>
    </source>
</evidence>
<keyword evidence="1" id="KW-0677">Repeat</keyword>
<feature type="compositionally biased region" description="Basic and acidic residues" evidence="2">
    <location>
        <begin position="228"/>
        <end position="312"/>
    </location>
</feature>
<accession>A0A1S6QJT8</accession>
<protein>
    <recommendedName>
        <fullName evidence="4">MucBP domain-containing protein</fullName>
    </recommendedName>
</protein>
<name>A0A1S6QJT8_9LACO</name>
<feature type="chain" id="PRO_5013137037" description="MucBP domain-containing protein" evidence="3">
    <location>
        <begin position="27"/>
        <end position="556"/>
    </location>
</feature>
<organism evidence="5 6">
    <name type="scientific">Lentilactobacillus curieae</name>
    <dbReference type="NCBI Taxonomy" id="1138822"/>
    <lineage>
        <taxon>Bacteria</taxon>
        <taxon>Bacillati</taxon>
        <taxon>Bacillota</taxon>
        <taxon>Bacilli</taxon>
        <taxon>Lactobacillales</taxon>
        <taxon>Lactobacillaceae</taxon>
        <taxon>Lentilactobacillus</taxon>
    </lineage>
</organism>
<feature type="compositionally biased region" description="Basic residues" evidence="2">
    <location>
        <begin position="493"/>
        <end position="556"/>
    </location>
</feature>
<keyword evidence="6" id="KW-1185">Reference proteome</keyword>
<evidence type="ECO:0000256" key="1">
    <source>
        <dbReference type="ARBA" id="ARBA00022737"/>
    </source>
</evidence>
<dbReference type="Pfam" id="PF06458">
    <property type="entry name" value="MucBP"/>
    <property type="match status" value="1"/>
</dbReference>
<feature type="compositionally biased region" description="Basic and acidic residues" evidence="2">
    <location>
        <begin position="332"/>
        <end position="348"/>
    </location>
</feature>
<dbReference type="KEGG" id="lcu:PL11_008005"/>